<name>A0ABU9YRT8_9PROT</name>
<dbReference type="Pfam" id="PF18315">
    <property type="entry name" value="VCH_CASS14"/>
    <property type="match status" value="1"/>
</dbReference>
<gene>
    <name evidence="2" type="ORF">WG926_24575</name>
</gene>
<feature type="domain" description="Integron cassette protein VCH-CASS1 chain" evidence="1">
    <location>
        <begin position="14"/>
        <end position="103"/>
    </location>
</feature>
<reference evidence="2 3" key="1">
    <citation type="submission" date="2024-03" db="EMBL/GenBank/DDBJ databases">
        <title>High-quality draft genome sequencing of Tistrella sp. BH-R2-4.</title>
        <authorList>
            <person name="Dong C."/>
        </authorList>
    </citation>
    <scope>NUCLEOTIDE SEQUENCE [LARGE SCALE GENOMIC DNA]</scope>
    <source>
        <strain evidence="2 3">BH-R2-4</strain>
    </source>
</reference>
<dbReference type="RefSeq" id="WP_345938508.1">
    <property type="nucleotide sequence ID" value="NZ_JBBKTW010000011.1"/>
</dbReference>
<proteinExistence type="predicted"/>
<evidence type="ECO:0000313" key="3">
    <source>
        <dbReference type="Proteomes" id="UP001413721"/>
    </source>
</evidence>
<protein>
    <recommendedName>
        <fullName evidence="1">Integron cassette protein VCH-CASS1 chain domain-containing protein</fullName>
    </recommendedName>
</protein>
<dbReference type="Proteomes" id="UP001413721">
    <property type="component" value="Unassembled WGS sequence"/>
</dbReference>
<keyword evidence="3" id="KW-1185">Reference proteome</keyword>
<dbReference type="EMBL" id="JBBKTW010000011">
    <property type="protein sequence ID" value="MEN2991510.1"/>
    <property type="molecule type" value="Genomic_DNA"/>
</dbReference>
<dbReference type="InterPro" id="IPR040614">
    <property type="entry name" value="VCH_CASS14"/>
</dbReference>
<accession>A0ABU9YRT8</accession>
<evidence type="ECO:0000313" key="2">
    <source>
        <dbReference type="EMBL" id="MEN2991510.1"/>
    </source>
</evidence>
<organism evidence="2 3">
    <name type="scientific">Tistrella arctica</name>
    <dbReference type="NCBI Taxonomy" id="3133430"/>
    <lineage>
        <taxon>Bacteria</taxon>
        <taxon>Pseudomonadati</taxon>
        <taxon>Pseudomonadota</taxon>
        <taxon>Alphaproteobacteria</taxon>
        <taxon>Geminicoccales</taxon>
        <taxon>Geminicoccaceae</taxon>
        <taxon>Tistrella</taxon>
    </lineage>
</organism>
<comment type="caution">
    <text evidence="2">The sequence shown here is derived from an EMBL/GenBank/DDBJ whole genome shotgun (WGS) entry which is preliminary data.</text>
</comment>
<evidence type="ECO:0000259" key="1">
    <source>
        <dbReference type="Pfam" id="PF18315"/>
    </source>
</evidence>
<sequence>MAIRLTTDADIDAFIVRIIDDANHHGRTVNMIIQPLSDEVRKYLDLRYDTVYVYTREGNMGRACWVTIKGKRYAFSYNHTDQNITLRLKNMRGTVQFSFDNNSTAADIVREVANL</sequence>
<dbReference type="Gene3D" id="3.30.920.70">
    <property type="match status" value="1"/>
</dbReference>